<dbReference type="EC" id="5.4.99.5" evidence="3"/>
<organism evidence="3 4">
    <name type="scientific">Rhodococcus coprophilus</name>
    <dbReference type="NCBI Taxonomy" id="38310"/>
    <lineage>
        <taxon>Bacteria</taxon>
        <taxon>Bacillati</taxon>
        <taxon>Actinomycetota</taxon>
        <taxon>Actinomycetes</taxon>
        <taxon>Mycobacteriales</taxon>
        <taxon>Nocardiaceae</taxon>
        <taxon>Rhodococcus</taxon>
    </lineage>
</organism>
<dbReference type="InterPro" id="IPR002701">
    <property type="entry name" value="CM_II_prokaryot"/>
</dbReference>
<dbReference type="InterPro" id="IPR010958">
    <property type="entry name" value="Chorismate_mutase_highGC-bac"/>
</dbReference>
<evidence type="ECO:0000313" key="3">
    <source>
        <dbReference type="EMBL" id="SQI29767.1"/>
    </source>
</evidence>
<evidence type="ECO:0000256" key="1">
    <source>
        <dbReference type="SAM" id="Coils"/>
    </source>
</evidence>
<dbReference type="AlphaFoldDB" id="A0A2X4TQF0"/>
<proteinExistence type="predicted"/>
<dbReference type="STRING" id="1219011.GCA_001895045_02153"/>
<keyword evidence="3" id="KW-0413">Isomerase</keyword>
<dbReference type="EMBL" id="LS483468">
    <property type="protein sequence ID" value="SQI29767.1"/>
    <property type="molecule type" value="Genomic_DNA"/>
</dbReference>
<dbReference type="KEGG" id="rcr:NCTC10994_01243"/>
<dbReference type="InterPro" id="IPR036263">
    <property type="entry name" value="Chorismate_II_sf"/>
</dbReference>
<dbReference type="Gene3D" id="1.20.59.10">
    <property type="entry name" value="Chorismate mutase"/>
    <property type="match status" value="1"/>
</dbReference>
<dbReference type="Pfam" id="PF01817">
    <property type="entry name" value="CM_2"/>
    <property type="match status" value="1"/>
</dbReference>
<dbReference type="SUPFAM" id="SSF48600">
    <property type="entry name" value="Chorismate mutase II"/>
    <property type="match status" value="1"/>
</dbReference>
<feature type="domain" description="Chorismate mutase" evidence="2">
    <location>
        <begin position="17"/>
        <end position="98"/>
    </location>
</feature>
<dbReference type="Proteomes" id="UP000249091">
    <property type="component" value="Chromosome 1"/>
</dbReference>
<evidence type="ECO:0000313" key="4">
    <source>
        <dbReference type="Proteomes" id="UP000249091"/>
    </source>
</evidence>
<keyword evidence="4" id="KW-1185">Reference proteome</keyword>
<name>A0A2X4TQF0_9NOCA</name>
<reference evidence="3 4" key="1">
    <citation type="submission" date="2018-06" db="EMBL/GenBank/DDBJ databases">
        <authorList>
            <consortium name="Pathogen Informatics"/>
            <person name="Doyle S."/>
        </authorList>
    </citation>
    <scope>NUCLEOTIDE SEQUENCE [LARGE SCALE GENOMIC DNA]</scope>
    <source>
        <strain evidence="3 4">NCTC10994</strain>
    </source>
</reference>
<keyword evidence="1" id="KW-0175">Coiled coil</keyword>
<feature type="coiled-coil region" evidence="1">
    <location>
        <begin position="16"/>
        <end position="50"/>
    </location>
</feature>
<gene>
    <name evidence="3" type="ORF">NCTC10994_01243</name>
</gene>
<accession>A0A2X4TQF0</accession>
<dbReference type="PROSITE" id="PS51168">
    <property type="entry name" value="CHORISMATE_MUT_2"/>
    <property type="match status" value="1"/>
</dbReference>
<dbReference type="RefSeq" id="WP_072700181.1">
    <property type="nucleotide sequence ID" value="NZ_JAFBBL010000001.1"/>
</dbReference>
<sequence length="98" mass="10399">MTVQLDSPGIDTQGTASAAEAELGTLFAQVQELDAQILDVIKRRAELAQRIGAVAKESGASREAQAEEMAVLDRFGELGADGNTLAMTLLRLGRTRRG</sequence>
<dbReference type="InterPro" id="IPR036979">
    <property type="entry name" value="CM_dom_sf"/>
</dbReference>
<dbReference type="GO" id="GO:0046417">
    <property type="term" value="P:chorismate metabolic process"/>
    <property type="evidence" value="ECO:0007669"/>
    <property type="project" value="InterPro"/>
</dbReference>
<dbReference type="GO" id="GO:0004106">
    <property type="term" value="F:chorismate mutase activity"/>
    <property type="evidence" value="ECO:0007669"/>
    <property type="project" value="UniProtKB-EC"/>
</dbReference>
<evidence type="ECO:0000259" key="2">
    <source>
        <dbReference type="PROSITE" id="PS51168"/>
    </source>
</evidence>
<protein>
    <submittedName>
        <fullName evidence="3">Probable chorismate mutase</fullName>
        <ecNumber evidence="3">5.4.99.5</ecNumber>
    </submittedName>
</protein>
<dbReference type="NCBIfam" id="TIGR01808">
    <property type="entry name" value="CM_M_hiGC-arch"/>
    <property type="match status" value="1"/>
</dbReference>